<dbReference type="GO" id="GO:0005759">
    <property type="term" value="C:mitochondrial matrix"/>
    <property type="evidence" value="ECO:0007669"/>
    <property type="project" value="TreeGrafter"/>
</dbReference>
<protein>
    <submittedName>
        <fullName evidence="3">RAP domain protein</fullName>
    </submittedName>
</protein>
<reference evidence="3 4" key="1">
    <citation type="journal article" date="2014" name="Mol. Plant">
        <title>Chromosome Scale Genome Assembly and Transcriptome Profiling of Nannochloropsis gaditana in Nitrogen Depletion.</title>
        <authorList>
            <person name="Corteggiani Carpinelli E."/>
            <person name="Telatin A."/>
            <person name="Vitulo N."/>
            <person name="Forcato C."/>
            <person name="D'Angelo M."/>
            <person name="Schiavon R."/>
            <person name="Vezzi A."/>
            <person name="Giacometti G.M."/>
            <person name="Morosinotto T."/>
            <person name="Valle G."/>
        </authorList>
    </citation>
    <scope>NUCLEOTIDE SEQUENCE [LARGE SCALE GENOMIC DNA]</scope>
    <source>
        <strain evidence="3 4">B-31</strain>
    </source>
</reference>
<comment type="caution">
    <text evidence="3">The sequence shown here is derived from an EMBL/GenBank/DDBJ whole genome shotgun (WGS) entry which is preliminary data.</text>
</comment>
<dbReference type="GO" id="GO:1901259">
    <property type="term" value="P:chloroplast rRNA processing"/>
    <property type="evidence" value="ECO:0007669"/>
    <property type="project" value="TreeGrafter"/>
</dbReference>
<sequence>MQARHCAAMPRRSRHKNSCGASGASCPRRREGPIAAIPSAFPLHVASSLLLLFFVLQCVQAWVVPVKYYKHECLNPGLTKISPSRRRGSGVSPLTTSRATAASWATTRDGYGAGHTEGEGADDTASGIKGIGGVNRRARSRPGAAMEEVRPPREARKPSWKPRGKSQAHASTGPSRSKPNLQRPSNPRQPYNADYHRPSGEWNRGKQITSFLRNAGDEGGHHGIMEVVTSHLSELNSVHCTMVLNRLSKTPPSERDTVLQSSGFGTLMERVEQVMEQFSNRDIAQAAISLARFRDPRRMGQWQGLIRALQDKAKMSLTEMTTKELAMIVNAFANLPEPPGPAYWDAFSQIFLEKASDFDKQGLSMVINGMSKILYRPPTEVLHAVEALTLDLMETCNTQELANILNGFGKLDHVPSSDYLARFELLSQPKLPQFQPQELSMTFNAMSRIGYRPSDSYLQAFEAACIQALPQFKTQESAMTINAFTKMADFVPSPAFFAEVERCVIQKAGQHRAQEVANTIHGLGRLGYDPSPRFVEAFAEHGMVLMDKMKTQELGNLINGLSKMTYRPAPAFFLRFMDVSQPKLRYFTTQELSNVVNGLMRLGCKPDEEYLRATVQMAARHLSEYKEQELACLFHAYGRMLFFPGTGFMEAYEMEFGRRVASGVNSQALAMTLNAFNRLNWKPSPRLLLEMEKSLECATCEGLIFGAELAQAVNGLANLNHTPGRSFLAAFKNVILEQKNYVDLSTIAVILWSLSALDPARMKGFYTEMVEVACRRLEGEQPDILPTSFSGERSSMYYTSFNEVVPTIGGESLEPPMVMCVRQLLQTCRYLTMLANPIDPALFQRFSSLLEKKWAEIQREKYEVHTSYFHRDVLAVVTKSLGLRCDIEVEDEAYTLDMVIYPTDGGLPVVVEADGPHHFFRNQPDEAMGFTVFKHRLLQGRSDRWRAVVSVSQAEWQRAKESDSQRGRTALLIEKLRGAGLDLEEVTEAVVDPPI</sequence>
<feature type="domain" description="RNA-editing substrate-binding complex 6 protein" evidence="2">
    <location>
        <begin position="352"/>
        <end position="567"/>
    </location>
</feature>
<dbReference type="OrthoDB" id="385235at2759"/>
<feature type="region of interest" description="Disordered" evidence="1">
    <location>
        <begin position="82"/>
        <end position="204"/>
    </location>
</feature>
<dbReference type="Proteomes" id="UP000019335">
    <property type="component" value="Chromosome 1"/>
</dbReference>
<dbReference type="GO" id="GO:0035770">
    <property type="term" value="C:ribonucleoprotein granule"/>
    <property type="evidence" value="ECO:0007669"/>
    <property type="project" value="TreeGrafter"/>
</dbReference>
<dbReference type="InterPro" id="IPR050870">
    <property type="entry name" value="FAST_kinase"/>
</dbReference>
<dbReference type="InterPro" id="IPR058917">
    <property type="entry name" value="RESC6_dom"/>
</dbReference>
<dbReference type="GO" id="GO:0044528">
    <property type="term" value="P:regulation of mitochondrial mRNA stability"/>
    <property type="evidence" value="ECO:0007669"/>
    <property type="project" value="TreeGrafter"/>
</dbReference>
<feature type="compositionally biased region" description="Basic and acidic residues" evidence="1">
    <location>
        <begin position="147"/>
        <end position="157"/>
    </location>
</feature>
<accession>W7UB73</accession>
<evidence type="ECO:0000313" key="3">
    <source>
        <dbReference type="EMBL" id="EWM30244.1"/>
    </source>
</evidence>
<gene>
    <name evidence="3" type="ORF">Naga_100003g28</name>
</gene>
<dbReference type="GO" id="GO:0000963">
    <property type="term" value="P:mitochondrial RNA processing"/>
    <property type="evidence" value="ECO:0007669"/>
    <property type="project" value="TreeGrafter"/>
</dbReference>
<name>W7UB73_9STRA</name>
<feature type="compositionally biased region" description="Polar residues" evidence="1">
    <location>
        <begin position="168"/>
        <end position="189"/>
    </location>
</feature>
<evidence type="ECO:0000313" key="4">
    <source>
        <dbReference type="Proteomes" id="UP000019335"/>
    </source>
</evidence>
<dbReference type="AlphaFoldDB" id="W7UB73"/>
<feature type="compositionally biased region" description="Low complexity" evidence="1">
    <location>
        <begin position="89"/>
        <end position="108"/>
    </location>
</feature>
<keyword evidence="4" id="KW-1185">Reference proteome</keyword>
<dbReference type="PANTHER" id="PTHR21228:SF40">
    <property type="entry name" value="LD45607P"/>
    <property type="match status" value="1"/>
</dbReference>
<dbReference type="PANTHER" id="PTHR21228">
    <property type="entry name" value="FAST LEU-RICH DOMAIN-CONTAINING"/>
    <property type="match status" value="1"/>
</dbReference>
<proteinExistence type="predicted"/>
<evidence type="ECO:0000259" key="2">
    <source>
        <dbReference type="Pfam" id="PF26188"/>
    </source>
</evidence>
<dbReference type="GO" id="GO:0003723">
    <property type="term" value="F:RNA binding"/>
    <property type="evidence" value="ECO:0007669"/>
    <property type="project" value="TreeGrafter"/>
</dbReference>
<organism evidence="3 4">
    <name type="scientific">Nannochloropsis gaditana</name>
    <dbReference type="NCBI Taxonomy" id="72520"/>
    <lineage>
        <taxon>Eukaryota</taxon>
        <taxon>Sar</taxon>
        <taxon>Stramenopiles</taxon>
        <taxon>Ochrophyta</taxon>
        <taxon>Eustigmatophyceae</taxon>
        <taxon>Eustigmatales</taxon>
        <taxon>Monodopsidaceae</taxon>
        <taxon>Nannochloropsis</taxon>
    </lineage>
</organism>
<dbReference type="GO" id="GO:0009507">
    <property type="term" value="C:chloroplast"/>
    <property type="evidence" value="ECO:0007669"/>
    <property type="project" value="GOC"/>
</dbReference>
<evidence type="ECO:0000256" key="1">
    <source>
        <dbReference type="SAM" id="MobiDB-lite"/>
    </source>
</evidence>
<dbReference type="Pfam" id="PF26188">
    <property type="entry name" value="RESC6"/>
    <property type="match status" value="1"/>
</dbReference>
<dbReference type="EMBL" id="AZIL01000038">
    <property type="protein sequence ID" value="EWM30244.1"/>
    <property type="molecule type" value="Genomic_DNA"/>
</dbReference>